<dbReference type="EMBL" id="WNYA01037239">
    <property type="protein sequence ID" value="KAG8536848.1"/>
    <property type="molecule type" value="Genomic_DNA"/>
</dbReference>
<organism evidence="2 3">
    <name type="scientific">Engystomops pustulosus</name>
    <name type="common">Tungara frog</name>
    <name type="synonym">Physalaemus pustulosus</name>
    <dbReference type="NCBI Taxonomy" id="76066"/>
    <lineage>
        <taxon>Eukaryota</taxon>
        <taxon>Metazoa</taxon>
        <taxon>Chordata</taxon>
        <taxon>Craniata</taxon>
        <taxon>Vertebrata</taxon>
        <taxon>Euteleostomi</taxon>
        <taxon>Amphibia</taxon>
        <taxon>Batrachia</taxon>
        <taxon>Anura</taxon>
        <taxon>Neobatrachia</taxon>
        <taxon>Hyloidea</taxon>
        <taxon>Leptodactylidae</taxon>
        <taxon>Leiuperinae</taxon>
        <taxon>Engystomops</taxon>
    </lineage>
</organism>
<dbReference type="InterPro" id="IPR036047">
    <property type="entry name" value="F-box-like_dom_sf"/>
</dbReference>
<evidence type="ECO:0000256" key="1">
    <source>
        <dbReference type="SAM" id="MobiDB-lite"/>
    </source>
</evidence>
<protein>
    <recommendedName>
        <fullName evidence="4">F-box domain-containing protein</fullName>
    </recommendedName>
</protein>
<evidence type="ECO:0008006" key="4">
    <source>
        <dbReference type="Google" id="ProtNLM"/>
    </source>
</evidence>
<accession>A0AAV6YSV7</accession>
<sequence length="129" mass="14289">MAASLSGEGRSGSDVDGACSGESPSEEQRCPGLLSLPGEVLELLLCSGDLGHRDIASVTCTCRRLRDVCAARGKVWRRQLCARWPSIMKYYNQLDLLDWRAEYKTRHKAGIEARRIVAVFSKALIIEHV</sequence>
<name>A0AAV6YSV7_ENGPU</name>
<dbReference type="SUPFAM" id="SSF81383">
    <property type="entry name" value="F-box domain"/>
    <property type="match status" value="1"/>
</dbReference>
<feature type="region of interest" description="Disordered" evidence="1">
    <location>
        <begin position="1"/>
        <end position="28"/>
    </location>
</feature>
<reference evidence="2" key="1">
    <citation type="thesis" date="2020" institute="ProQuest LLC" country="789 East Eisenhower Parkway, Ann Arbor, MI, USA">
        <title>Comparative Genomics and Chromosome Evolution.</title>
        <authorList>
            <person name="Mudd A.B."/>
        </authorList>
    </citation>
    <scope>NUCLEOTIDE SEQUENCE</scope>
    <source>
        <strain evidence="2">237g6f4</strain>
        <tissue evidence="2">Blood</tissue>
    </source>
</reference>
<feature type="non-terminal residue" evidence="2">
    <location>
        <position position="129"/>
    </location>
</feature>
<comment type="caution">
    <text evidence="2">The sequence shown here is derived from an EMBL/GenBank/DDBJ whole genome shotgun (WGS) entry which is preliminary data.</text>
</comment>
<gene>
    <name evidence="2" type="ORF">GDO81_025555</name>
</gene>
<dbReference type="AlphaFoldDB" id="A0AAV6YSV7"/>
<evidence type="ECO:0000313" key="3">
    <source>
        <dbReference type="Proteomes" id="UP000824782"/>
    </source>
</evidence>
<dbReference type="Proteomes" id="UP000824782">
    <property type="component" value="Unassembled WGS sequence"/>
</dbReference>
<keyword evidence="3" id="KW-1185">Reference proteome</keyword>
<dbReference type="Gene3D" id="1.20.1280.50">
    <property type="match status" value="1"/>
</dbReference>
<evidence type="ECO:0000313" key="2">
    <source>
        <dbReference type="EMBL" id="KAG8536848.1"/>
    </source>
</evidence>
<proteinExistence type="predicted"/>